<protein>
    <submittedName>
        <fullName evidence="1">Uncharacterized protein</fullName>
    </submittedName>
</protein>
<name>A0A6G1FD32_9ORYZ</name>
<evidence type="ECO:0000313" key="1">
    <source>
        <dbReference type="EMBL" id="KAF0934846.1"/>
    </source>
</evidence>
<reference evidence="1 2" key="1">
    <citation type="submission" date="2019-11" db="EMBL/GenBank/DDBJ databases">
        <title>Whole genome sequence of Oryza granulata.</title>
        <authorList>
            <person name="Li W."/>
        </authorList>
    </citation>
    <scope>NUCLEOTIDE SEQUENCE [LARGE SCALE GENOMIC DNA]</scope>
    <source>
        <strain evidence="2">cv. Menghai</strain>
        <tissue evidence="1">Leaf</tissue>
    </source>
</reference>
<comment type="caution">
    <text evidence="1">The sequence shown here is derived from an EMBL/GenBank/DDBJ whole genome shotgun (WGS) entry which is preliminary data.</text>
</comment>
<gene>
    <name evidence="1" type="ORF">E2562_028850</name>
</gene>
<evidence type="ECO:0000313" key="2">
    <source>
        <dbReference type="Proteomes" id="UP000479710"/>
    </source>
</evidence>
<dbReference type="Proteomes" id="UP000479710">
    <property type="component" value="Unassembled WGS sequence"/>
</dbReference>
<dbReference type="OrthoDB" id="1696305at2759"/>
<keyword evidence="2" id="KW-1185">Reference proteome</keyword>
<dbReference type="AlphaFoldDB" id="A0A6G1FD32"/>
<proteinExistence type="predicted"/>
<dbReference type="EMBL" id="SPHZ02000001">
    <property type="protein sequence ID" value="KAF0934846.1"/>
    <property type="molecule type" value="Genomic_DNA"/>
</dbReference>
<organism evidence="1 2">
    <name type="scientific">Oryza meyeriana var. granulata</name>
    <dbReference type="NCBI Taxonomy" id="110450"/>
    <lineage>
        <taxon>Eukaryota</taxon>
        <taxon>Viridiplantae</taxon>
        <taxon>Streptophyta</taxon>
        <taxon>Embryophyta</taxon>
        <taxon>Tracheophyta</taxon>
        <taxon>Spermatophyta</taxon>
        <taxon>Magnoliopsida</taxon>
        <taxon>Liliopsida</taxon>
        <taxon>Poales</taxon>
        <taxon>Poaceae</taxon>
        <taxon>BOP clade</taxon>
        <taxon>Oryzoideae</taxon>
        <taxon>Oryzeae</taxon>
        <taxon>Oryzinae</taxon>
        <taxon>Oryza</taxon>
        <taxon>Oryza meyeriana</taxon>
    </lineage>
</organism>
<accession>A0A6G1FD32</accession>
<sequence length="60" mass="7020">MPEDAERRRRRWEKRRALMWKPFGAACYGYNASLLTADEAMPGYVDPATYKLIKQKGQKV</sequence>